<accession>A0A177N3E8</accession>
<evidence type="ECO:0000256" key="2">
    <source>
        <dbReference type="SAM" id="SignalP"/>
    </source>
</evidence>
<reference evidence="3 4" key="1">
    <citation type="submission" date="2016-03" db="EMBL/GenBank/DDBJ databases">
        <authorList>
            <person name="Ploux O."/>
        </authorList>
    </citation>
    <scope>NUCLEOTIDE SEQUENCE [LARGE SCALE GENOMIC DNA]</scope>
    <source>
        <strain evidence="3 4">R-45378</strain>
    </source>
</reference>
<gene>
    <name evidence="3" type="ORF">A1507_03195</name>
</gene>
<name>A0A177N3E8_9GAMM</name>
<dbReference type="EMBL" id="LUUJ01000110">
    <property type="protein sequence ID" value="OAI12496.1"/>
    <property type="molecule type" value="Genomic_DNA"/>
</dbReference>
<evidence type="ECO:0000256" key="1">
    <source>
        <dbReference type="SAM" id="Phobius"/>
    </source>
</evidence>
<feature type="signal peptide" evidence="2">
    <location>
        <begin position="1"/>
        <end position="28"/>
    </location>
</feature>
<dbReference type="RefSeq" id="WP_064042048.1">
    <property type="nucleotide sequence ID" value="NZ_LUUJ01000110.1"/>
</dbReference>
<protein>
    <submittedName>
        <fullName evidence="3">Uncharacterized protein</fullName>
    </submittedName>
</protein>
<evidence type="ECO:0000313" key="3">
    <source>
        <dbReference type="EMBL" id="OAI12496.1"/>
    </source>
</evidence>
<keyword evidence="1" id="KW-1133">Transmembrane helix</keyword>
<sequence length="88" mass="9267">MPQQRRSPKLARTLLCLSLLLGLPAASAAADAPAKTGYEVDGRTSASVLAAKRAHTPAKNEETGLAVYSAVFAIGLIIFFAQLLNDKK</sequence>
<proteinExistence type="predicted"/>
<evidence type="ECO:0000313" key="4">
    <source>
        <dbReference type="Proteomes" id="UP000077857"/>
    </source>
</evidence>
<organism evidence="3 4">
    <name type="scientific">Methylomonas koyamae</name>
    <dbReference type="NCBI Taxonomy" id="702114"/>
    <lineage>
        <taxon>Bacteria</taxon>
        <taxon>Pseudomonadati</taxon>
        <taxon>Pseudomonadota</taxon>
        <taxon>Gammaproteobacteria</taxon>
        <taxon>Methylococcales</taxon>
        <taxon>Methylococcaceae</taxon>
        <taxon>Methylomonas</taxon>
    </lineage>
</organism>
<keyword evidence="2" id="KW-0732">Signal</keyword>
<comment type="caution">
    <text evidence="3">The sequence shown here is derived from an EMBL/GenBank/DDBJ whole genome shotgun (WGS) entry which is preliminary data.</text>
</comment>
<feature type="chain" id="PRO_5008068726" evidence="2">
    <location>
        <begin position="29"/>
        <end position="88"/>
    </location>
</feature>
<dbReference type="Proteomes" id="UP000077857">
    <property type="component" value="Unassembled WGS sequence"/>
</dbReference>
<dbReference type="OrthoDB" id="5574296at2"/>
<dbReference type="AlphaFoldDB" id="A0A177N3E8"/>
<keyword evidence="1" id="KW-0472">Membrane</keyword>
<feature type="transmembrane region" description="Helical" evidence="1">
    <location>
        <begin position="65"/>
        <end position="84"/>
    </location>
</feature>
<keyword evidence="1" id="KW-0812">Transmembrane</keyword>